<sequence length="107" mass="11993">GQPAMHARLVAAMGLKESEERQGPLWWGAVHERGKRRPPCWKHHLCFSFHQRESPSGMAPPLVSIRERSWTGKAVVANNILPKNSTVLPKHLIISSRKAQHNECSAS</sequence>
<dbReference type="Ensembl" id="ENSABRT00000035365.1">
    <property type="protein sequence ID" value="ENSABRP00000025240.1"/>
    <property type="gene ID" value="ENSABRG00000021176.1"/>
</dbReference>
<evidence type="ECO:0000313" key="2">
    <source>
        <dbReference type="Proteomes" id="UP000694426"/>
    </source>
</evidence>
<organism evidence="1 2">
    <name type="scientific">Anser brachyrhynchus</name>
    <name type="common">Pink-footed goose</name>
    <dbReference type="NCBI Taxonomy" id="132585"/>
    <lineage>
        <taxon>Eukaryota</taxon>
        <taxon>Metazoa</taxon>
        <taxon>Chordata</taxon>
        <taxon>Craniata</taxon>
        <taxon>Vertebrata</taxon>
        <taxon>Euteleostomi</taxon>
        <taxon>Archelosauria</taxon>
        <taxon>Archosauria</taxon>
        <taxon>Dinosauria</taxon>
        <taxon>Saurischia</taxon>
        <taxon>Theropoda</taxon>
        <taxon>Coelurosauria</taxon>
        <taxon>Aves</taxon>
        <taxon>Neognathae</taxon>
        <taxon>Galloanserae</taxon>
        <taxon>Anseriformes</taxon>
        <taxon>Anatidae</taxon>
        <taxon>Anserinae</taxon>
        <taxon>Anser</taxon>
    </lineage>
</organism>
<dbReference type="Proteomes" id="UP000694426">
    <property type="component" value="Unplaced"/>
</dbReference>
<keyword evidence="2" id="KW-1185">Reference proteome</keyword>
<reference evidence="1" key="1">
    <citation type="submission" date="2025-08" db="UniProtKB">
        <authorList>
            <consortium name="Ensembl"/>
        </authorList>
    </citation>
    <scope>IDENTIFICATION</scope>
</reference>
<evidence type="ECO:0000313" key="1">
    <source>
        <dbReference type="Ensembl" id="ENSABRP00000025240.1"/>
    </source>
</evidence>
<accession>A0A8B9CV03</accession>
<proteinExistence type="predicted"/>
<reference evidence="1" key="2">
    <citation type="submission" date="2025-09" db="UniProtKB">
        <authorList>
            <consortium name="Ensembl"/>
        </authorList>
    </citation>
    <scope>IDENTIFICATION</scope>
</reference>
<dbReference type="AlphaFoldDB" id="A0A8B9CV03"/>
<name>A0A8B9CV03_9AVES</name>
<protein>
    <submittedName>
        <fullName evidence="1">Uncharacterized protein</fullName>
    </submittedName>
</protein>